<protein>
    <recommendedName>
        <fullName evidence="2">PiggyBac transposable element-derived protein 4 C-terminal zinc-ribbon domain-containing protein</fullName>
    </recommendedName>
</protein>
<reference evidence="1" key="1">
    <citation type="submission" date="2015-11" db="EMBL/GenBank/DDBJ databases">
        <title>De novo transcriptome assembly of four potential Pierce s Disease insect vectors from Arizona vineyards.</title>
        <authorList>
            <person name="Tassone E.E."/>
        </authorList>
    </citation>
    <scope>NUCLEOTIDE SEQUENCE</scope>
</reference>
<evidence type="ECO:0008006" key="2">
    <source>
        <dbReference type="Google" id="ProtNLM"/>
    </source>
</evidence>
<proteinExistence type="predicted"/>
<feature type="non-terminal residue" evidence="1">
    <location>
        <position position="118"/>
    </location>
</feature>
<name>A0A1B6MJZ7_9HEMI</name>
<evidence type="ECO:0000313" key="1">
    <source>
        <dbReference type="EMBL" id="JAT36268.1"/>
    </source>
</evidence>
<sequence length="118" mass="13788">MFNVHHDKKHHIHEFRIGLIRQIFELHYRERETTVARPTAMTLGGDKHPLRFTARHFARPTPTPEGQTRKLQRKCFVCANTKLQPKKRKDTTFECPECKEVEGKPPNIVVVVSKIGYT</sequence>
<gene>
    <name evidence="1" type="ORF">g.47463</name>
</gene>
<dbReference type="EMBL" id="GEBQ01003709">
    <property type="protein sequence ID" value="JAT36268.1"/>
    <property type="molecule type" value="Transcribed_RNA"/>
</dbReference>
<dbReference type="AlphaFoldDB" id="A0A1B6MJZ7"/>
<organism evidence="1">
    <name type="scientific">Graphocephala atropunctata</name>
    <dbReference type="NCBI Taxonomy" id="36148"/>
    <lineage>
        <taxon>Eukaryota</taxon>
        <taxon>Metazoa</taxon>
        <taxon>Ecdysozoa</taxon>
        <taxon>Arthropoda</taxon>
        <taxon>Hexapoda</taxon>
        <taxon>Insecta</taxon>
        <taxon>Pterygota</taxon>
        <taxon>Neoptera</taxon>
        <taxon>Paraneoptera</taxon>
        <taxon>Hemiptera</taxon>
        <taxon>Auchenorrhyncha</taxon>
        <taxon>Membracoidea</taxon>
        <taxon>Cicadellidae</taxon>
        <taxon>Cicadellinae</taxon>
        <taxon>Cicadellini</taxon>
        <taxon>Graphocephala</taxon>
    </lineage>
</organism>
<accession>A0A1B6MJZ7</accession>